<proteinExistence type="predicted"/>
<comment type="caution">
    <text evidence="2">The sequence shown here is derived from an EMBL/GenBank/DDBJ whole genome shotgun (WGS) entry which is preliminary data.</text>
</comment>
<sequence>MTVSLEPTTIAPAPDKVPAAHRQLSDIEASYFLPARANGVNDMYLHLGFNAPAELVRRSRVRLVWAILRLRHPLLASRIDMRDYEDIRFVYAPPPTLAAALEDADQAMDYRAGDKDALIDEYLNGPRTLHNDRISYLILSDTAGTALPTPPASPGPHDSAANSRPRPNHDLLICATHFLGDGMALHTFANDFFGLIGGSANEGELSELLNETWCTAIKRAMDGKGTLPASTEDRFPPSSGSRLRRVAEKVDFQRNQEKQIGGHAFPRAKGKARHTIVPTVPFPADRTKAMLKKCKEHGVSISAALFAICNIAWARTARGQWELPMMMYSALNMRPYLLAEKALHDSYWFLAVGYFNVVLPSFLPSDVAAGFWHRARAAKVQSTRAAKSPMLVPRAREMARERGIRARQWAREDDGVAPPPAAAPAAPVPAVNSTPKAPSTALIGLSLLGNLDGIYKHANFPAVKMHTLTTGSRQRAGGMLLFGYTFAGKLWVSLGYDENGFERETVQAYWSRVLAGIEEFLG</sequence>
<dbReference type="Proteomes" id="UP000320762">
    <property type="component" value="Unassembled WGS sequence"/>
</dbReference>
<accession>A0A550CMP4</accession>
<dbReference type="SUPFAM" id="SSF52777">
    <property type="entry name" value="CoA-dependent acyltransferases"/>
    <property type="match status" value="1"/>
</dbReference>
<evidence type="ECO:0000313" key="2">
    <source>
        <dbReference type="EMBL" id="TRM66058.1"/>
    </source>
</evidence>
<evidence type="ECO:0008006" key="4">
    <source>
        <dbReference type="Google" id="ProtNLM"/>
    </source>
</evidence>
<dbReference type="InterPro" id="IPR023213">
    <property type="entry name" value="CAT-like_dom_sf"/>
</dbReference>
<dbReference type="Gene3D" id="3.30.559.30">
    <property type="entry name" value="Nonribosomal peptide synthetase, condensation domain"/>
    <property type="match status" value="1"/>
</dbReference>
<dbReference type="OrthoDB" id="3355480at2759"/>
<keyword evidence="3" id="KW-1185">Reference proteome</keyword>
<dbReference type="EMBL" id="VDMD01000004">
    <property type="protein sequence ID" value="TRM66058.1"/>
    <property type="molecule type" value="Genomic_DNA"/>
</dbReference>
<organism evidence="2 3">
    <name type="scientific">Schizophyllum amplum</name>
    <dbReference type="NCBI Taxonomy" id="97359"/>
    <lineage>
        <taxon>Eukaryota</taxon>
        <taxon>Fungi</taxon>
        <taxon>Dikarya</taxon>
        <taxon>Basidiomycota</taxon>
        <taxon>Agaricomycotina</taxon>
        <taxon>Agaricomycetes</taxon>
        <taxon>Agaricomycetidae</taxon>
        <taxon>Agaricales</taxon>
        <taxon>Schizophyllaceae</taxon>
        <taxon>Schizophyllum</taxon>
    </lineage>
</organism>
<gene>
    <name evidence="2" type="ORF">BD626DRAFT_486622</name>
</gene>
<feature type="region of interest" description="Disordered" evidence="1">
    <location>
        <begin position="145"/>
        <end position="165"/>
    </location>
</feature>
<protein>
    <recommendedName>
        <fullName evidence="4">Alcohol acetyltransferase</fullName>
    </recommendedName>
</protein>
<evidence type="ECO:0000313" key="3">
    <source>
        <dbReference type="Proteomes" id="UP000320762"/>
    </source>
</evidence>
<dbReference type="PANTHER" id="PTHR42034">
    <property type="entry name" value="CHROMOSOME 7, WHOLE GENOME SHOTGUN SEQUENCE-RELATED"/>
    <property type="match status" value="1"/>
</dbReference>
<dbReference type="STRING" id="97359.A0A550CMP4"/>
<dbReference type="Gene3D" id="3.30.559.10">
    <property type="entry name" value="Chloramphenicol acetyltransferase-like domain"/>
    <property type="match status" value="1"/>
</dbReference>
<dbReference type="AlphaFoldDB" id="A0A550CMP4"/>
<evidence type="ECO:0000256" key="1">
    <source>
        <dbReference type="SAM" id="MobiDB-lite"/>
    </source>
</evidence>
<reference evidence="2 3" key="1">
    <citation type="journal article" date="2019" name="New Phytol.">
        <title>Comparative genomics reveals unique wood-decay strategies and fruiting body development in the Schizophyllaceae.</title>
        <authorList>
            <person name="Almasi E."/>
            <person name="Sahu N."/>
            <person name="Krizsan K."/>
            <person name="Balint B."/>
            <person name="Kovacs G.M."/>
            <person name="Kiss B."/>
            <person name="Cseklye J."/>
            <person name="Drula E."/>
            <person name="Henrissat B."/>
            <person name="Nagy I."/>
            <person name="Chovatia M."/>
            <person name="Adam C."/>
            <person name="LaButti K."/>
            <person name="Lipzen A."/>
            <person name="Riley R."/>
            <person name="Grigoriev I.V."/>
            <person name="Nagy L.G."/>
        </authorList>
    </citation>
    <scope>NUCLEOTIDE SEQUENCE [LARGE SCALE GENOMIC DNA]</scope>
    <source>
        <strain evidence="2 3">NL-1724</strain>
    </source>
</reference>
<dbReference type="PANTHER" id="PTHR42034:SF1">
    <property type="entry name" value="CONDENSATION DOMAIN-CONTAINING PROTEIN"/>
    <property type="match status" value="1"/>
</dbReference>
<name>A0A550CMP4_9AGAR</name>